<keyword evidence="2" id="KW-1185">Reference proteome</keyword>
<dbReference type="AlphaFoldDB" id="A0A2K2FNI9"/>
<dbReference type="Proteomes" id="UP000236151">
    <property type="component" value="Unassembled WGS sequence"/>
</dbReference>
<sequence length="66" mass="8039">MPFLKGGTFMFFTEGQLREYERMMQQKPGYNRRVIKTMKERDCRNCKYFDESCNKCSKDKCDIFDD</sequence>
<evidence type="ECO:0000313" key="1">
    <source>
        <dbReference type="EMBL" id="PNU00343.1"/>
    </source>
</evidence>
<dbReference type="EMBL" id="NIOJ01000012">
    <property type="protein sequence ID" value="PNU00343.1"/>
    <property type="molecule type" value="Genomic_DNA"/>
</dbReference>
<comment type="caution">
    <text evidence="1">The sequence shown here is derived from an EMBL/GenBank/DDBJ whole genome shotgun (WGS) entry which is preliminary data.</text>
</comment>
<gene>
    <name evidence="1" type="ORF">CDQ84_06570</name>
</gene>
<organism evidence="1 2">
    <name type="scientific">Clostridium thermosuccinogenes</name>
    <dbReference type="NCBI Taxonomy" id="84032"/>
    <lineage>
        <taxon>Bacteria</taxon>
        <taxon>Bacillati</taxon>
        <taxon>Bacillota</taxon>
        <taxon>Clostridia</taxon>
        <taxon>Eubacteriales</taxon>
        <taxon>Clostridiaceae</taxon>
        <taxon>Clostridium</taxon>
    </lineage>
</organism>
<proteinExistence type="predicted"/>
<reference evidence="2" key="1">
    <citation type="submission" date="2017-06" db="EMBL/GenBank/DDBJ databases">
        <title>Investigating the central metabolism of Clostridium thermosuccinogenes.</title>
        <authorList>
            <person name="Koendjbiharie J.G."/>
            <person name="Van Kranenburg R."/>
            <person name="Vriesendorp B."/>
        </authorList>
    </citation>
    <scope>NUCLEOTIDE SEQUENCE [LARGE SCALE GENOMIC DNA]</scope>
    <source>
        <strain evidence="2">DSM 5806</strain>
    </source>
</reference>
<name>A0A2K2FNI9_9CLOT</name>
<protein>
    <submittedName>
        <fullName evidence="1">Uncharacterized protein</fullName>
    </submittedName>
</protein>
<evidence type="ECO:0000313" key="2">
    <source>
        <dbReference type="Proteomes" id="UP000236151"/>
    </source>
</evidence>
<accession>A0A2K2FNI9</accession>